<dbReference type="GO" id="GO:0000981">
    <property type="term" value="F:DNA-binding transcription factor activity, RNA polymerase II-specific"/>
    <property type="evidence" value="ECO:0007669"/>
    <property type="project" value="InterPro"/>
</dbReference>
<keyword evidence="2 5" id="KW-0238">DNA-binding</keyword>
<keyword evidence="9" id="KW-1185">Reference proteome</keyword>
<reference evidence="8 9" key="1">
    <citation type="journal article" date="2018" name="Sci. Rep.">
        <title>Comparative analysis of the Pocillopora damicornis genome highlights role of immune system in coral evolution.</title>
        <authorList>
            <person name="Cunning R."/>
            <person name="Bay R.A."/>
            <person name="Gillette P."/>
            <person name="Baker A.C."/>
            <person name="Traylor-Knowles N."/>
        </authorList>
    </citation>
    <scope>NUCLEOTIDE SEQUENCE [LARGE SCALE GENOMIC DNA]</scope>
    <source>
        <strain evidence="8">RSMAS</strain>
        <tissue evidence="8">Whole animal</tissue>
    </source>
</reference>
<feature type="domain" description="Homeobox" evidence="7">
    <location>
        <begin position="128"/>
        <end position="188"/>
    </location>
</feature>
<organism evidence="8 9">
    <name type="scientific">Pocillopora damicornis</name>
    <name type="common">Cauliflower coral</name>
    <name type="synonym">Millepora damicornis</name>
    <dbReference type="NCBI Taxonomy" id="46731"/>
    <lineage>
        <taxon>Eukaryota</taxon>
        <taxon>Metazoa</taxon>
        <taxon>Cnidaria</taxon>
        <taxon>Anthozoa</taxon>
        <taxon>Hexacorallia</taxon>
        <taxon>Scleractinia</taxon>
        <taxon>Astrocoeniina</taxon>
        <taxon>Pocilloporidae</taxon>
        <taxon>Pocillopora</taxon>
    </lineage>
</organism>
<dbReference type="InterPro" id="IPR000047">
    <property type="entry name" value="HTH_motif"/>
</dbReference>
<evidence type="ECO:0000259" key="7">
    <source>
        <dbReference type="PROSITE" id="PS50071"/>
    </source>
</evidence>
<dbReference type="PROSITE" id="PS00027">
    <property type="entry name" value="HOMEOBOX_1"/>
    <property type="match status" value="1"/>
</dbReference>
<keyword evidence="3 5" id="KW-0371">Homeobox</keyword>
<dbReference type="Gene3D" id="1.10.10.60">
    <property type="entry name" value="Homeodomain-like"/>
    <property type="match status" value="1"/>
</dbReference>
<accession>A0A3M6TLL5</accession>
<dbReference type="Proteomes" id="UP000275408">
    <property type="component" value="Unassembled WGS sequence"/>
</dbReference>
<dbReference type="InterPro" id="IPR050848">
    <property type="entry name" value="Homeobox_TF"/>
</dbReference>
<evidence type="ECO:0000256" key="4">
    <source>
        <dbReference type="ARBA" id="ARBA00023242"/>
    </source>
</evidence>
<dbReference type="AlphaFoldDB" id="A0A3M6TLL5"/>
<dbReference type="PROSITE" id="PS50071">
    <property type="entry name" value="HOMEOBOX_2"/>
    <property type="match status" value="1"/>
</dbReference>
<evidence type="ECO:0000256" key="5">
    <source>
        <dbReference type="PROSITE-ProRule" id="PRU00108"/>
    </source>
</evidence>
<dbReference type="InterPro" id="IPR017970">
    <property type="entry name" value="Homeobox_CS"/>
</dbReference>
<sequence length="239" mass="27769">MDLTTRDVYFQAPRRSSFSIKNILNLQDERALPAFPRVSREEIEDSKVSLLRPMVTPITHALNPPPLMRYPHAGLVSPLGGISLNWPVDPAAQANYPAWICNTSFLQSYEYFNGFPQYLNLPRRRRFSRKKKQRPLFSQNQVQTMEKEFAKHRYITETKRAELSTELGLTETQVKTWFQNRRTKWRKEIKDQVVTTVSQTNKNCQQNLSGTSSYNDELSAPAASSRAFTDLFQRDMFIV</sequence>
<comment type="caution">
    <text evidence="8">The sequence shown here is derived from an EMBL/GenBank/DDBJ whole genome shotgun (WGS) entry which is preliminary data.</text>
</comment>
<comment type="subcellular location">
    <subcellularLocation>
        <location evidence="1 5 6">Nucleus</location>
    </subcellularLocation>
</comment>
<evidence type="ECO:0000256" key="6">
    <source>
        <dbReference type="RuleBase" id="RU000682"/>
    </source>
</evidence>
<dbReference type="PRINTS" id="PR00031">
    <property type="entry name" value="HTHREPRESSR"/>
</dbReference>
<evidence type="ECO:0000313" key="9">
    <source>
        <dbReference type="Proteomes" id="UP000275408"/>
    </source>
</evidence>
<dbReference type="InterPro" id="IPR020479">
    <property type="entry name" value="HD_metazoa"/>
</dbReference>
<dbReference type="PANTHER" id="PTHR24333">
    <property type="entry name" value="HOMEO BOX HB9 LIKE A-RELATED"/>
    <property type="match status" value="1"/>
</dbReference>
<dbReference type="InterPro" id="IPR001356">
    <property type="entry name" value="HD"/>
</dbReference>
<evidence type="ECO:0000313" key="8">
    <source>
        <dbReference type="EMBL" id="RMX42315.1"/>
    </source>
</evidence>
<feature type="DNA-binding region" description="Homeobox" evidence="5">
    <location>
        <begin position="130"/>
        <end position="189"/>
    </location>
</feature>
<proteinExistence type="predicted"/>
<protein>
    <recommendedName>
        <fullName evidence="7">Homeobox domain-containing protein</fullName>
    </recommendedName>
</protein>
<dbReference type="CDD" id="cd00086">
    <property type="entry name" value="homeodomain"/>
    <property type="match status" value="1"/>
</dbReference>
<evidence type="ECO:0000256" key="3">
    <source>
        <dbReference type="ARBA" id="ARBA00023155"/>
    </source>
</evidence>
<name>A0A3M6TLL5_POCDA</name>
<dbReference type="InterPro" id="IPR009057">
    <property type="entry name" value="Homeodomain-like_sf"/>
</dbReference>
<dbReference type="GO" id="GO:0005634">
    <property type="term" value="C:nucleus"/>
    <property type="evidence" value="ECO:0007669"/>
    <property type="project" value="UniProtKB-SubCell"/>
</dbReference>
<dbReference type="OrthoDB" id="6159439at2759"/>
<keyword evidence="4 5" id="KW-0539">Nucleus</keyword>
<dbReference type="PRINTS" id="PR00024">
    <property type="entry name" value="HOMEOBOX"/>
</dbReference>
<dbReference type="Pfam" id="PF00046">
    <property type="entry name" value="Homeodomain"/>
    <property type="match status" value="1"/>
</dbReference>
<evidence type="ECO:0000256" key="2">
    <source>
        <dbReference type="ARBA" id="ARBA00023125"/>
    </source>
</evidence>
<dbReference type="SMART" id="SM00389">
    <property type="entry name" value="HOX"/>
    <property type="match status" value="1"/>
</dbReference>
<dbReference type="EMBL" id="RCHS01003372">
    <property type="protein sequence ID" value="RMX42315.1"/>
    <property type="molecule type" value="Genomic_DNA"/>
</dbReference>
<dbReference type="SUPFAM" id="SSF46689">
    <property type="entry name" value="Homeodomain-like"/>
    <property type="match status" value="1"/>
</dbReference>
<dbReference type="PANTHER" id="PTHR24333:SF5">
    <property type="entry name" value="VENT HOMEOBOX"/>
    <property type="match status" value="1"/>
</dbReference>
<gene>
    <name evidence="8" type="ORF">pdam_00014659</name>
</gene>
<dbReference type="GO" id="GO:0003677">
    <property type="term" value="F:DNA binding"/>
    <property type="evidence" value="ECO:0007669"/>
    <property type="project" value="UniProtKB-UniRule"/>
</dbReference>
<evidence type="ECO:0000256" key="1">
    <source>
        <dbReference type="ARBA" id="ARBA00004123"/>
    </source>
</evidence>